<evidence type="ECO:0000256" key="8">
    <source>
        <dbReference type="SAM" id="Phobius"/>
    </source>
</evidence>
<protein>
    <submittedName>
        <fullName evidence="9">Biopolymer transport protein ExbB</fullName>
    </submittedName>
</protein>
<evidence type="ECO:0000313" key="9">
    <source>
        <dbReference type="EMBL" id="SFQ81063.1"/>
    </source>
</evidence>
<evidence type="ECO:0000256" key="2">
    <source>
        <dbReference type="ARBA" id="ARBA00022475"/>
    </source>
</evidence>
<keyword evidence="6" id="KW-0653">Protein transport</keyword>
<dbReference type="GO" id="GO:0017038">
    <property type="term" value="P:protein import"/>
    <property type="evidence" value="ECO:0007669"/>
    <property type="project" value="TreeGrafter"/>
</dbReference>
<feature type="transmembrane region" description="Helical" evidence="8">
    <location>
        <begin position="6"/>
        <end position="27"/>
    </location>
</feature>
<dbReference type="Pfam" id="PF01618">
    <property type="entry name" value="MotA_ExbB"/>
    <property type="match status" value="1"/>
</dbReference>
<dbReference type="STRING" id="1002526.SAMN05216578_104173"/>
<evidence type="ECO:0000256" key="7">
    <source>
        <dbReference type="SAM" id="MobiDB-lite"/>
    </source>
</evidence>
<dbReference type="EMBL" id="FOYD01000004">
    <property type="protein sequence ID" value="SFQ81063.1"/>
    <property type="molecule type" value="Genomic_DNA"/>
</dbReference>
<feature type="compositionally biased region" description="Low complexity" evidence="7">
    <location>
        <begin position="208"/>
        <end position="217"/>
    </location>
</feature>
<dbReference type="PANTHER" id="PTHR30625">
    <property type="entry name" value="PROTEIN TOLQ"/>
    <property type="match status" value="1"/>
</dbReference>
<dbReference type="AlphaFoldDB" id="A0A1I6BJG8"/>
<evidence type="ECO:0000256" key="6">
    <source>
        <dbReference type="RuleBase" id="RU004057"/>
    </source>
</evidence>
<comment type="subcellular location">
    <subcellularLocation>
        <location evidence="1">Cell membrane</location>
        <topology evidence="1">Multi-pass membrane protein</topology>
    </subcellularLocation>
    <subcellularLocation>
        <location evidence="6">Membrane</location>
        <topology evidence="6">Multi-pass membrane protein</topology>
    </subcellularLocation>
</comment>
<keyword evidence="5 8" id="KW-0472">Membrane</keyword>
<sequence>MWEIIQAGGWLMLPIILSSVVAAAIVLERLWTLRVSRVAPPSLVAQVWRWVKEGQLDANRLKSLRAGSPLGEVLAAGVANAHHGREVMKECIQEAATKVIHELERYLSTLGTIAAVSPLLGLLGTVIGMIDVFNAVMLQGTGNTAVLAGGISKALITTAAGLTVAIPALFFHRFLVRRVDELVVAMEQEATKLVEVIQGQRELGNNGAAAENATAATEPRRAARRATTAAKGS</sequence>
<dbReference type="PANTHER" id="PTHR30625:SF11">
    <property type="entry name" value="MOTA_TOLQ_EXBB PROTON CHANNEL DOMAIN-CONTAINING PROTEIN"/>
    <property type="match status" value="1"/>
</dbReference>
<comment type="similarity">
    <text evidence="6">Belongs to the exbB/tolQ family.</text>
</comment>
<accession>A0A1I6BJG8</accession>
<evidence type="ECO:0000256" key="3">
    <source>
        <dbReference type="ARBA" id="ARBA00022692"/>
    </source>
</evidence>
<dbReference type="GO" id="GO:0005886">
    <property type="term" value="C:plasma membrane"/>
    <property type="evidence" value="ECO:0007669"/>
    <property type="project" value="UniProtKB-SubCell"/>
</dbReference>
<organism evidence="9 10">
    <name type="scientific">Halopseudomonas formosensis</name>
    <dbReference type="NCBI Taxonomy" id="1002526"/>
    <lineage>
        <taxon>Bacteria</taxon>
        <taxon>Pseudomonadati</taxon>
        <taxon>Pseudomonadota</taxon>
        <taxon>Gammaproteobacteria</taxon>
        <taxon>Pseudomonadales</taxon>
        <taxon>Pseudomonadaceae</taxon>
        <taxon>Halopseudomonas</taxon>
    </lineage>
</organism>
<evidence type="ECO:0000313" key="10">
    <source>
        <dbReference type="Proteomes" id="UP000242815"/>
    </source>
</evidence>
<dbReference type="InterPro" id="IPR050790">
    <property type="entry name" value="ExbB/TolQ_transport"/>
</dbReference>
<gene>
    <name evidence="9" type="ORF">SAMN05216578_104173</name>
</gene>
<dbReference type="OrthoDB" id="4045at2"/>
<name>A0A1I6BJG8_9GAMM</name>
<feature type="transmembrane region" description="Helical" evidence="8">
    <location>
        <begin position="150"/>
        <end position="171"/>
    </location>
</feature>
<reference evidence="9 10" key="1">
    <citation type="submission" date="2016-10" db="EMBL/GenBank/DDBJ databases">
        <authorList>
            <person name="de Groot N.N."/>
        </authorList>
    </citation>
    <scope>NUCLEOTIDE SEQUENCE [LARGE SCALE GENOMIC DNA]</scope>
    <source>
        <strain evidence="9 10">JCM 18415</strain>
    </source>
</reference>
<keyword evidence="4 8" id="KW-1133">Transmembrane helix</keyword>
<dbReference type="Proteomes" id="UP000242815">
    <property type="component" value="Unassembled WGS sequence"/>
</dbReference>
<evidence type="ECO:0000256" key="1">
    <source>
        <dbReference type="ARBA" id="ARBA00004651"/>
    </source>
</evidence>
<evidence type="ECO:0000256" key="4">
    <source>
        <dbReference type="ARBA" id="ARBA00022989"/>
    </source>
</evidence>
<feature type="transmembrane region" description="Helical" evidence="8">
    <location>
        <begin position="106"/>
        <end position="130"/>
    </location>
</feature>
<dbReference type="InterPro" id="IPR002898">
    <property type="entry name" value="MotA_ExbB_proton_chnl"/>
</dbReference>
<keyword evidence="2" id="KW-1003">Cell membrane</keyword>
<proteinExistence type="inferred from homology"/>
<evidence type="ECO:0000256" key="5">
    <source>
        <dbReference type="ARBA" id="ARBA00023136"/>
    </source>
</evidence>
<keyword evidence="3 8" id="KW-0812">Transmembrane</keyword>
<feature type="region of interest" description="Disordered" evidence="7">
    <location>
        <begin position="207"/>
        <end position="233"/>
    </location>
</feature>
<keyword evidence="6" id="KW-0813">Transport</keyword>